<dbReference type="NCBIfam" id="TIGR04062">
    <property type="entry name" value="dnd_assoc_4"/>
    <property type="match status" value="1"/>
</dbReference>
<evidence type="ECO:0008006" key="3">
    <source>
        <dbReference type="Google" id="ProtNLM"/>
    </source>
</evidence>
<keyword evidence="2" id="KW-1185">Reference proteome</keyword>
<sequence>MSARIRIAKDKAELVKALTIGSDSKGPFQTYADAIAFAAALGAKRKKRVTLGEISKKEVTPIGMEVFVSRGYELEIKLLAIAETKDTKILSPSDVDAEESRIQIFEEYANGGLEILQEEMRGAVDYTERLLLMLISEREKQNQPEGEFDLSRFLG</sequence>
<protein>
    <recommendedName>
        <fullName evidence="3">Dnd system-associated protein 4</fullName>
    </recommendedName>
</protein>
<gene>
    <name evidence="1" type="ORF">MiSe_73200</name>
</gene>
<comment type="caution">
    <text evidence="1">The sequence shown here is derived from an EMBL/GenBank/DDBJ whole genome shotgun (WGS) entry which is preliminary data.</text>
</comment>
<reference evidence="1" key="1">
    <citation type="submission" date="2019-10" db="EMBL/GenBank/DDBJ databases">
        <title>Draft genome sequece of Microseira wollei NIES-4236.</title>
        <authorList>
            <person name="Yamaguchi H."/>
            <person name="Suzuki S."/>
            <person name="Kawachi M."/>
        </authorList>
    </citation>
    <scope>NUCLEOTIDE SEQUENCE</scope>
    <source>
        <strain evidence="1">NIES-4236</strain>
    </source>
</reference>
<dbReference type="RefSeq" id="WP_226590127.1">
    <property type="nucleotide sequence ID" value="NZ_BLAY01000167.1"/>
</dbReference>
<dbReference type="EMBL" id="BLAY01000167">
    <property type="protein sequence ID" value="GET42502.1"/>
    <property type="molecule type" value="Genomic_DNA"/>
</dbReference>
<name>A0AAV3XPR8_9CYAN</name>
<organism evidence="1 2">
    <name type="scientific">Microseira wollei NIES-4236</name>
    <dbReference type="NCBI Taxonomy" id="2530354"/>
    <lineage>
        <taxon>Bacteria</taxon>
        <taxon>Bacillati</taxon>
        <taxon>Cyanobacteriota</taxon>
        <taxon>Cyanophyceae</taxon>
        <taxon>Oscillatoriophycideae</taxon>
        <taxon>Aerosakkonematales</taxon>
        <taxon>Aerosakkonemataceae</taxon>
        <taxon>Microseira</taxon>
    </lineage>
</organism>
<dbReference type="Proteomes" id="UP001050975">
    <property type="component" value="Unassembled WGS sequence"/>
</dbReference>
<evidence type="ECO:0000313" key="1">
    <source>
        <dbReference type="EMBL" id="GET42502.1"/>
    </source>
</evidence>
<accession>A0AAV3XPR8</accession>
<proteinExistence type="predicted"/>
<evidence type="ECO:0000313" key="2">
    <source>
        <dbReference type="Proteomes" id="UP001050975"/>
    </source>
</evidence>
<dbReference type="AlphaFoldDB" id="A0AAV3XPR8"/>
<dbReference type="InterPro" id="IPR023983">
    <property type="entry name" value="DNA_S_mod_dnd_assoc_4"/>
</dbReference>